<comment type="caution">
    <text evidence="1">The sequence shown here is derived from an EMBL/GenBank/DDBJ whole genome shotgun (WGS) entry which is preliminary data.</text>
</comment>
<proteinExistence type="predicted"/>
<reference evidence="1" key="1">
    <citation type="submission" date="2021-06" db="EMBL/GenBank/DDBJ databases">
        <authorList>
            <person name="Kallberg Y."/>
            <person name="Tangrot J."/>
            <person name="Rosling A."/>
        </authorList>
    </citation>
    <scope>NUCLEOTIDE SEQUENCE</scope>
    <source>
        <strain evidence="1">MA461A</strain>
    </source>
</reference>
<feature type="non-terminal residue" evidence="1">
    <location>
        <position position="1"/>
    </location>
</feature>
<gene>
    <name evidence="1" type="ORF">RPERSI_LOCUS29481</name>
</gene>
<name>A0ACA9SFS2_9GLOM</name>
<dbReference type="EMBL" id="CAJVQC010111442">
    <property type="protein sequence ID" value="CAG8835257.1"/>
    <property type="molecule type" value="Genomic_DNA"/>
</dbReference>
<sequence length="65" mass="7008">LSTKQASGHFYTINSEIGTCSCPIGIAGAPCKHQGAVSMKFHVSTFNFIPSLTPNDRITYTYIAL</sequence>
<feature type="non-terminal residue" evidence="1">
    <location>
        <position position="65"/>
    </location>
</feature>
<dbReference type="Proteomes" id="UP000789920">
    <property type="component" value="Unassembled WGS sequence"/>
</dbReference>
<keyword evidence="2" id="KW-1185">Reference proteome</keyword>
<accession>A0ACA9SFS2</accession>
<protein>
    <submittedName>
        <fullName evidence="1">2205_t:CDS:1</fullName>
    </submittedName>
</protein>
<evidence type="ECO:0000313" key="2">
    <source>
        <dbReference type="Proteomes" id="UP000789920"/>
    </source>
</evidence>
<evidence type="ECO:0000313" key="1">
    <source>
        <dbReference type="EMBL" id="CAG8835257.1"/>
    </source>
</evidence>
<organism evidence="1 2">
    <name type="scientific">Racocetra persica</name>
    <dbReference type="NCBI Taxonomy" id="160502"/>
    <lineage>
        <taxon>Eukaryota</taxon>
        <taxon>Fungi</taxon>
        <taxon>Fungi incertae sedis</taxon>
        <taxon>Mucoromycota</taxon>
        <taxon>Glomeromycotina</taxon>
        <taxon>Glomeromycetes</taxon>
        <taxon>Diversisporales</taxon>
        <taxon>Gigasporaceae</taxon>
        <taxon>Racocetra</taxon>
    </lineage>
</organism>